<evidence type="ECO:0000256" key="1">
    <source>
        <dbReference type="PROSITE-ProRule" id="PRU00047"/>
    </source>
</evidence>
<dbReference type="SUPFAM" id="SSF57756">
    <property type="entry name" value="Retrovirus zinc finger-like domains"/>
    <property type="match status" value="1"/>
</dbReference>
<proteinExistence type="predicted"/>
<evidence type="ECO:0000313" key="3">
    <source>
        <dbReference type="EMBL" id="GBO18923.1"/>
    </source>
</evidence>
<reference evidence="3 4" key="1">
    <citation type="journal article" date="2019" name="Sci. Rep.">
        <title>Orb-weaving spider Araneus ventricosus genome elucidates the spidroin gene catalogue.</title>
        <authorList>
            <person name="Kono N."/>
            <person name="Nakamura H."/>
            <person name="Ohtoshi R."/>
            <person name="Moran D.A.P."/>
            <person name="Shinohara A."/>
            <person name="Yoshida Y."/>
            <person name="Fujiwara M."/>
            <person name="Mori M."/>
            <person name="Tomita M."/>
            <person name="Arakawa K."/>
        </authorList>
    </citation>
    <scope>NUCLEOTIDE SEQUENCE [LARGE SCALE GENOMIC DNA]</scope>
</reference>
<dbReference type="GO" id="GO:0003676">
    <property type="term" value="F:nucleic acid binding"/>
    <property type="evidence" value="ECO:0007669"/>
    <property type="project" value="InterPro"/>
</dbReference>
<keyword evidence="1" id="KW-0862">Zinc</keyword>
<accession>A0A4Y2V126</accession>
<dbReference type="Proteomes" id="UP000499080">
    <property type="component" value="Unassembled WGS sequence"/>
</dbReference>
<keyword evidence="1" id="KW-0479">Metal-binding</keyword>
<dbReference type="InterPro" id="IPR036875">
    <property type="entry name" value="Znf_CCHC_sf"/>
</dbReference>
<feature type="domain" description="CCHC-type" evidence="2">
    <location>
        <begin position="228"/>
        <end position="244"/>
    </location>
</feature>
<dbReference type="PROSITE" id="PS50158">
    <property type="entry name" value="ZF_CCHC"/>
    <property type="match status" value="1"/>
</dbReference>
<feature type="non-terminal residue" evidence="3">
    <location>
        <position position="291"/>
    </location>
</feature>
<dbReference type="InterPro" id="IPR001878">
    <property type="entry name" value="Znf_CCHC"/>
</dbReference>
<evidence type="ECO:0000313" key="4">
    <source>
        <dbReference type="Proteomes" id="UP000499080"/>
    </source>
</evidence>
<dbReference type="OrthoDB" id="6431089at2759"/>
<gene>
    <name evidence="3" type="ORF">AVEN_46084_1</name>
</gene>
<name>A0A4Y2V126_ARAVE</name>
<protein>
    <recommendedName>
        <fullName evidence="2">CCHC-type domain-containing protein</fullName>
    </recommendedName>
</protein>
<sequence length="291" mass="33004">MMRQVPEMIESFIGDVRAKDWRCLQSDDSGLSAKSTTGPRWTFAELPTETSLPKLLPPLSYAEAARTTILLYPKEGSKEQSLRKLLQREVNPLEEHINIQEVRNIRNKGLAIDIASEAQADKLISRLANKEGLQTSVEARKYSRRHPRCIIYDVPVVTTEEDLKTAIEVATGFEAVNFSLSFRTKERNGRSHCIVQATPIAFAALLSLRKLSLGWTSHSVKEHLNIKRCFKCQSYGHLQKECKRKNFYCAYCGFEHHTNSCNSRASCCANCWEENAKRRAGFRVDHPADAT</sequence>
<dbReference type="AlphaFoldDB" id="A0A4Y2V126"/>
<evidence type="ECO:0000259" key="2">
    <source>
        <dbReference type="PROSITE" id="PS50158"/>
    </source>
</evidence>
<organism evidence="3 4">
    <name type="scientific">Araneus ventricosus</name>
    <name type="common">Orbweaver spider</name>
    <name type="synonym">Epeira ventricosa</name>
    <dbReference type="NCBI Taxonomy" id="182803"/>
    <lineage>
        <taxon>Eukaryota</taxon>
        <taxon>Metazoa</taxon>
        <taxon>Ecdysozoa</taxon>
        <taxon>Arthropoda</taxon>
        <taxon>Chelicerata</taxon>
        <taxon>Arachnida</taxon>
        <taxon>Araneae</taxon>
        <taxon>Araneomorphae</taxon>
        <taxon>Entelegynae</taxon>
        <taxon>Araneoidea</taxon>
        <taxon>Araneidae</taxon>
        <taxon>Araneus</taxon>
    </lineage>
</organism>
<keyword evidence="4" id="KW-1185">Reference proteome</keyword>
<keyword evidence="1" id="KW-0863">Zinc-finger</keyword>
<comment type="caution">
    <text evidence="3">The sequence shown here is derived from an EMBL/GenBank/DDBJ whole genome shotgun (WGS) entry which is preliminary data.</text>
</comment>
<dbReference type="EMBL" id="BGPR01042514">
    <property type="protein sequence ID" value="GBO18923.1"/>
    <property type="molecule type" value="Genomic_DNA"/>
</dbReference>
<dbReference type="GO" id="GO:0008270">
    <property type="term" value="F:zinc ion binding"/>
    <property type="evidence" value="ECO:0007669"/>
    <property type="project" value="UniProtKB-KW"/>
</dbReference>